<reference evidence="6" key="2">
    <citation type="submission" date="2021-04" db="EMBL/GenBank/DDBJ databases">
        <authorList>
            <person name="Gilroy R."/>
        </authorList>
    </citation>
    <scope>NUCLEOTIDE SEQUENCE</scope>
    <source>
        <strain evidence="6">ChiHjej8B7-3636</strain>
    </source>
</reference>
<comment type="caution">
    <text evidence="6">The sequence shown here is derived from an EMBL/GenBank/DDBJ whole genome shotgun (WGS) entry which is preliminary data.</text>
</comment>
<feature type="domain" description="ATP-grasp" evidence="5">
    <location>
        <begin position="103"/>
        <end position="320"/>
    </location>
</feature>
<evidence type="ECO:0000313" key="7">
    <source>
        <dbReference type="Proteomes" id="UP000824220"/>
    </source>
</evidence>
<dbReference type="Proteomes" id="UP000824220">
    <property type="component" value="Unassembled WGS sequence"/>
</dbReference>
<keyword evidence="2 4" id="KW-0547">Nucleotide-binding</keyword>
<dbReference type="PROSITE" id="PS50975">
    <property type="entry name" value="ATP_GRASP"/>
    <property type="match status" value="1"/>
</dbReference>
<organism evidence="6 7">
    <name type="scientific">Candidatus Microbacterium stercoravium</name>
    <dbReference type="NCBI Taxonomy" id="2838697"/>
    <lineage>
        <taxon>Bacteria</taxon>
        <taxon>Bacillati</taxon>
        <taxon>Actinomycetota</taxon>
        <taxon>Actinomycetes</taxon>
        <taxon>Micrococcales</taxon>
        <taxon>Microbacteriaceae</taxon>
        <taxon>Microbacterium</taxon>
    </lineage>
</organism>
<reference evidence="6" key="1">
    <citation type="journal article" date="2021" name="PeerJ">
        <title>Extensive microbial diversity within the chicken gut microbiome revealed by metagenomics and culture.</title>
        <authorList>
            <person name="Gilroy R."/>
            <person name="Ravi A."/>
            <person name="Getino M."/>
            <person name="Pursley I."/>
            <person name="Horton D.L."/>
            <person name="Alikhan N.F."/>
            <person name="Baker D."/>
            <person name="Gharbi K."/>
            <person name="Hall N."/>
            <person name="Watson M."/>
            <person name="Adriaenssens E.M."/>
            <person name="Foster-Nyarko E."/>
            <person name="Jarju S."/>
            <person name="Secka A."/>
            <person name="Antonio M."/>
            <person name="Oren A."/>
            <person name="Chaudhuri R.R."/>
            <person name="La Ragione R."/>
            <person name="Hildebrand F."/>
            <person name="Pallen M.J."/>
        </authorList>
    </citation>
    <scope>NUCLEOTIDE SEQUENCE</scope>
    <source>
        <strain evidence="6">ChiHjej8B7-3636</strain>
    </source>
</reference>
<dbReference type="InterPro" id="IPR013815">
    <property type="entry name" value="ATP_grasp_subdomain_1"/>
</dbReference>
<dbReference type="InterPro" id="IPR011761">
    <property type="entry name" value="ATP-grasp"/>
</dbReference>
<sequence>MSRWFSPRSRYAGDPVLERMPDAQRYTFHPLLTQDELQQGVVSVPDLLDRARSLLDAFDGPIDAIAGYWDFPVTMMVPVLCRERGLPSASLQSVVTCEHKYWSRLVQRDVIDEIPGFALLDLSDERAELPHGVEYPVWIKPIKSASSEGAHHVEDDEQLTAAIALERDQVGRMGGPFNDVLDMLDLPPEIARIGTDVCLVEEAATGAQVTVEGYADDGEVEIYGVVDSITYPGTSSFLRYEYPSTRVPPHIQNYMADVSRRVITAIGLDHSTFNIEYFWDAEAETLTLLEINARHSQSHALLFEMVDGIPNHAFMVDLALGRDPRALSRRQGAFATAGKWLLRTFSGGVVDRVPSAEEIAEEGD</sequence>
<evidence type="ECO:0000256" key="1">
    <source>
        <dbReference type="ARBA" id="ARBA00022598"/>
    </source>
</evidence>
<dbReference type="GO" id="GO:0046872">
    <property type="term" value="F:metal ion binding"/>
    <property type="evidence" value="ECO:0007669"/>
    <property type="project" value="InterPro"/>
</dbReference>
<dbReference type="SUPFAM" id="SSF56059">
    <property type="entry name" value="Glutathione synthetase ATP-binding domain-like"/>
    <property type="match status" value="1"/>
</dbReference>
<dbReference type="Pfam" id="PF13535">
    <property type="entry name" value="ATP-grasp_4"/>
    <property type="match status" value="1"/>
</dbReference>
<accession>A0A9D2H788</accession>
<dbReference type="EMBL" id="DXAM01000140">
    <property type="protein sequence ID" value="HJA05202.1"/>
    <property type="molecule type" value="Genomic_DNA"/>
</dbReference>
<dbReference type="PANTHER" id="PTHR43585:SF2">
    <property type="entry name" value="ATP-GRASP ENZYME FSQD"/>
    <property type="match status" value="1"/>
</dbReference>
<evidence type="ECO:0000313" key="6">
    <source>
        <dbReference type="EMBL" id="HJA05202.1"/>
    </source>
</evidence>
<dbReference type="Gene3D" id="3.30.1490.20">
    <property type="entry name" value="ATP-grasp fold, A domain"/>
    <property type="match status" value="1"/>
</dbReference>
<dbReference type="PANTHER" id="PTHR43585">
    <property type="entry name" value="FUMIPYRROLE BIOSYNTHESIS PROTEIN C"/>
    <property type="match status" value="1"/>
</dbReference>
<dbReference type="GO" id="GO:0016874">
    <property type="term" value="F:ligase activity"/>
    <property type="evidence" value="ECO:0007669"/>
    <property type="project" value="UniProtKB-KW"/>
</dbReference>
<dbReference type="GO" id="GO:0005524">
    <property type="term" value="F:ATP binding"/>
    <property type="evidence" value="ECO:0007669"/>
    <property type="project" value="UniProtKB-UniRule"/>
</dbReference>
<evidence type="ECO:0000256" key="2">
    <source>
        <dbReference type="ARBA" id="ARBA00022741"/>
    </source>
</evidence>
<proteinExistence type="predicted"/>
<dbReference type="InterPro" id="IPR052032">
    <property type="entry name" value="ATP-dep_AA_Ligase"/>
</dbReference>
<dbReference type="AlphaFoldDB" id="A0A9D2H788"/>
<dbReference type="Gene3D" id="3.30.470.20">
    <property type="entry name" value="ATP-grasp fold, B domain"/>
    <property type="match status" value="1"/>
</dbReference>
<gene>
    <name evidence="6" type="ORF">H9800_10140</name>
</gene>
<evidence type="ECO:0000259" key="5">
    <source>
        <dbReference type="PROSITE" id="PS50975"/>
    </source>
</evidence>
<keyword evidence="1" id="KW-0436">Ligase</keyword>
<keyword evidence="3 4" id="KW-0067">ATP-binding</keyword>
<name>A0A9D2H788_9MICO</name>
<evidence type="ECO:0000256" key="4">
    <source>
        <dbReference type="PROSITE-ProRule" id="PRU00409"/>
    </source>
</evidence>
<evidence type="ECO:0000256" key="3">
    <source>
        <dbReference type="ARBA" id="ARBA00022840"/>
    </source>
</evidence>
<protein>
    <submittedName>
        <fullName evidence="6">ATP-grasp domain-containing protein</fullName>
    </submittedName>
</protein>